<dbReference type="InterPro" id="IPR009492">
    <property type="entry name" value="TniQ"/>
</dbReference>
<gene>
    <name evidence="2" type="ORF">J2X05_001968</name>
</gene>
<dbReference type="RefSeq" id="WP_310071840.1">
    <property type="nucleotide sequence ID" value="NZ_JAVDVX010000003.1"/>
</dbReference>
<evidence type="ECO:0000259" key="1">
    <source>
        <dbReference type="Pfam" id="PF06527"/>
    </source>
</evidence>
<reference evidence="2 3" key="1">
    <citation type="submission" date="2023-07" db="EMBL/GenBank/DDBJ databases">
        <title>Sorghum-associated microbial communities from plants grown in Nebraska, USA.</title>
        <authorList>
            <person name="Schachtman D."/>
        </authorList>
    </citation>
    <scope>NUCLEOTIDE SEQUENCE [LARGE SCALE GENOMIC DNA]</scope>
    <source>
        <strain evidence="2 3">BE190</strain>
    </source>
</reference>
<accession>A0ABU1UXR4</accession>
<sequence>MEHINLPVKPIPFPDESAASLLIRSAQANGHESAHRLFTLVLDREDKFINHGDLHDQTRFDNLIKLVGFNLSHELVYPKLISTNFSDVAINDIQYPQSFFRKDGIAYCPDCIREYGYLRKIWRFIPYSVCHIHGKEIITICKKCHRETNAFRGSINYCKKCDAELPSSPSVDASKFRFLFENHIFKSQDDADQYKNLWLFIEKFTRELNTSLTPYETNEILYEMYCDHNKAANLLASSIYTKVRVKNPHDFLDWINLQFSLPTSFINPLLHELINREELNDLQTYIQADISKKQAAELLRISPKKLNTYIEKEIVVWPTTTSREAKAPLDILKKANADIHQSKAFFKPRKLALPNEYTDFPTAGDELMINTEYVRSLCKHNWLKTEELLVEGQFRKVILKQDLIDFDTQYVLVGTLAKELEVNSTNLAEKLKSIDIEPIAGPSIDGLLTTLFRRSDLEKISKEMINGIKVYKTNAGRKPNGSRTQAQDVKTSVSVPEASQLLQLSQQKVATLVRKGILKRDNCEKVKIFITLESVTFLKHQINRTDLISIDGACKLIGCTKQWLYINIINKEVLPIYDYKYWTLMSLSDAQRMMDIRDTHFTSYEASKFLGRHRTHINNLKNRGQIIPCHAPFDTEKKLDLYPIDDINFLRLKEKFGMAAER</sequence>
<keyword evidence="3" id="KW-1185">Reference proteome</keyword>
<feature type="domain" description="TniQ" evidence="1">
    <location>
        <begin position="7"/>
        <end position="134"/>
    </location>
</feature>
<protein>
    <recommendedName>
        <fullName evidence="1">TniQ domain-containing protein</fullName>
    </recommendedName>
</protein>
<organism evidence="2 3">
    <name type="scientific">Cellvibrio fibrivorans</name>
    <dbReference type="NCBI Taxonomy" id="126350"/>
    <lineage>
        <taxon>Bacteria</taxon>
        <taxon>Pseudomonadati</taxon>
        <taxon>Pseudomonadota</taxon>
        <taxon>Gammaproteobacteria</taxon>
        <taxon>Cellvibrionales</taxon>
        <taxon>Cellvibrionaceae</taxon>
        <taxon>Cellvibrio</taxon>
    </lineage>
</organism>
<comment type="caution">
    <text evidence="2">The sequence shown here is derived from an EMBL/GenBank/DDBJ whole genome shotgun (WGS) entry which is preliminary data.</text>
</comment>
<proteinExistence type="predicted"/>
<dbReference type="Pfam" id="PF06527">
    <property type="entry name" value="TniQ"/>
    <property type="match status" value="1"/>
</dbReference>
<evidence type="ECO:0000313" key="2">
    <source>
        <dbReference type="EMBL" id="MDR7089946.1"/>
    </source>
</evidence>
<dbReference type="Proteomes" id="UP001253595">
    <property type="component" value="Unassembled WGS sequence"/>
</dbReference>
<dbReference type="EMBL" id="JAVDVX010000003">
    <property type="protein sequence ID" value="MDR7089946.1"/>
    <property type="molecule type" value="Genomic_DNA"/>
</dbReference>
<name>A0ABU1UXR4_9GAMM</name>
<evidence type="ECO:0000313" key="3">
    <source>
        <dbReference type="Proteomes" id="UP001253595"/>
    </source>
</evidence>